<dbReference type="InterPro" id="IPR011009">
    <property type="entry name" value="Kinase-like_dom_sf"/>
</dbReference>
<comment type="caution">
    <text evidence="4">The sequence shown here is derived from an EMBL/GenBank/DDBJ whole genome shotgun (WGS) entry which is preliminary data.</text>
</comment>
<keyword evidence="4" id="KW-0418">Kinase</keyword>
<dbReference type="Gene3D" id="3.90.1200.10">
    <property type="match status" value="1"/>
</dbReference>
<evidence type="ECO:0000313" key="4">
    <source>
        <dbReference type="EMBL" id="KAB2677534.1"/>
    </source>
</evidence>
<dbReference type="Proteomes" id="UP000481643">
    <property type="component" value="Unassembled WGS sequence"/>
</dbReference>
<feature type="transmembrane region" description="Helical" evidence="2">
    <location>
        <begin position="470"/>
        <end position="490"/>
    </location>
</feature>
<feature type="domain" description="ABC1 atypical kinase-like" evidence="3">
    <location>
        <begin position="69"/>
        <end position="304"/>
    </location>
</feature>
<keyword evidence="2" id="KW-0472">Membrane</keyword>
<organism evidence="4 5">
    <name type="scientific">Brucella tritici</name>
    <dbReference type="NCBI Taxonomy" id="94626"/>
    <lineage>
        <taxon>Bacteria</taxon>
        <taxon>Pseudomonadati</taxon>
        <taxon>Pseudomonadota</taxon>
        <taxon>Alphaproteobacteria</taxon>
        <taxon>Hyphomicrobiales</taxon>
        <taxon>Brucellaceae</taxon>
        <taxon>Brucella/Ochrobactrum group</taxon>
        <taxon>Brucella</taxon>
    </lineage>
</organism>
<protein>
    <submittedName>
        <fullName evidence="4">AarF/ABC1/UbiB kinase family protein</fullName>
    </submittedName>
</protein>
<dbReference type="EMBL" id="WBVX01000039">
    <property type="protein sequence ID" value="KAB2677534.1"/>
    <property type="molecule type" value="Genomic_DNA"/>
</dbReference>
<dbReference type="AlphaFoldDB" id="A0A6L3Y804"/>
<keyword evidence="2" id="KW-0812">Transmembrane</keyword>
<dbReference type="PANTHER" id="PTHR10566">
    <property type="entry name" value="CHAPERONE-ACTIVITY OF BC1 COMPLEX CABC1 -RELATED"/>
    <property type="match status" value="1"/>
</dbReference>
<comment type="similarity">
    <text evidence="1">Belongs to the protein kinase superfamily. ADCK protein kinase family.</text>
</comment>
<evidence type="ECO:0000256" key="1">
    <source>
        <dbReference type="ARBA" id="ARBA00009670"/>
    </source>
</evidence>
<dbReference type="Pfam" id="PF03109">
    <property type="entry name" value="ABC1"/>
    <property type="match status" value="1"/>
</dbReference>
<feature type="transmembrane region" description="Helical" evidence="2">
    <location>
        <begin position="496"/>
        <end position="518"/>
    </location>
</feature>
<dbReference type="PANTHER" id="PTHR10566:SF113">
    <property type="entry name" value="PROTEIN ACTIVITY OF BC1 COMPLEX KINASE 7, CHLOROPLASTIC"/>
    <property type="match status" value="1"/>
</dbReference>
<name>A0A6L3Y804_9HYPH</name>
<sequence length="527" mass="58453">MQITSAASALVLLYLTERRRGVAVDQSALPARLRQTLDNLGGTFIKIGQALSMRPDLFPEAYLSELRYLREHARPFSAQEARAEVERAMQRPLEEIFKTFDSEPFAAASIAQVHRATLANGQEVIVKIRRPHMRERVDGDMRILTVVARLVSGVVPGLRRLQLERLAREIWDNLRRETDLLQEARNIRRFSDAYKQRADVYVPAAFEALCSESILVQVMSHGRSIEDPAVLQDGPRIAGILVDFYLEQLLKIGLFHGDPHPGNLFVMEDGRICFHDFGLVGYLDRTTRRDLGTFLQAFVHQDSGWMLDAATELSLIDRSAARTLFVPGIEEILSDYSSLPLKDWSIADAFLRMMRLGDGTNVAVPYNLVVLVRALFLIEGCLRRLDPDFNVLDNLIVKGEAAIAQTLGGGPDQAAIARLKTELALSAQDLPALLASWLHRAHQAGREPAFGLSIRNSEETERRLDRRAGLIALALLSASLLVASALLAQASIGPVVLGLPIAALIGFAIATWLCVHVARLARSLWRG</sequence>
<proteinExistence type="inferred from homology"/>
<keyword evidence="2" id="KW-1133">Transmembrane helix</keyword>
<dbReference type="SUPFAM" id="SSF56112">
    <property type="entry name" value="Protein kinase-like (PK-like)"/>
    <property type="match status" value="1"/>
</dbReference>
<dbReference type="InterPro" id="IPR004147">
    <property type="entry name" value="ABC1_dom"/>
</dbReference>
<gene>
    <name evidence="4" type="ORF">F9L08_24885</name>
</gene>
<feature type="transmembrane region" description="Helical" evidence="2">
    <location>
        <begin position="363"/>
        <end position="382"/>
    </location>
</feature>
<dbReference type="RefSeq" id="WP_151653623.1">
    <property type="nucleotide sequence ID" value="NZ_WBVX01000039.1"/>
</dbReference>
<evidence type="ECO:0000256" key="2">
    <source>
        <dbReference type="SAM" id="Phobius"/>
    </source>
</evidence>
<dbReference type="CDD" id="cd05121">
    <property type="entry name" value="ABC1_ADCK3-like"/>
    <property type="match status" value="1"/>
</dbReference>
<evidence type="ECO:0000313" key="5">
    <source>
        <dbReference type="Proteomes" id="UP000481643"/>
    </source>
</evidence>
<keyword evidence="4" id="KW-0808">Transferase</keyword>
<evidence type="ECO:0000259" key="3">
    <source>
        <dbReference type="Pfam" id="PF03109"/>
    </source>
</evidence>
<accession>A0A6L3Y804</accession>
<reference evidence="4 5" key="1">
    <citation type="submission" date="2019-09" db="EMBL/GenBank/DDBJ databases">
        <title>Taxonomic organization of the family Brucellaceae based on a phylogenomic approach.</title>
        <authorList>
            <person name="Leclercq S."/>
            <person name="Cloeckaert A."/>
            <person name="Zygmunt M.S."/>
        </authorList>
    </citation>
    <scope>NUCLEOTIDE SEQUENCE [LARGE SCALE GENOMIC DNA]</scope>
    <source>
        <strain evidence="4 5">WS1830</strain>
    </source>
</reference>
<dbReference type="GO" id="GO:0016301">
    <property type="term" value="F:kinase activity"/>
    <property type="evidence" value="ECO:0007669"/>
    <property type="project" value="UniProtKB-KW"/>
</dbReference>
<dbReference type="InterPro" id="IPR050154">
    <property type="entry name" value="UbiB_kinase"/>
</dbReference>